<feature type="compositionally biased region" description="Basic and acidic residues" evidence="2">
    <location>
        <begin position="109"/>
        <end position="124"/>
    </location>
</feature>
<evidence type="ECO:0000313" key="3">
    <source>
        <dbReference type="Proteomes" id="UP000515208"/>
    </source>
</evidence>
<feature type="region of interest" description="Disordered" evidence="2">
    <location>
        <begin position="1"/>
        <end position="30"/>
    </location>
</feature>
<feature type="region of interest" description="Disordered" evidence="2">
    <location>
        <begin position="296"/>
        <end position="437"/>
    </location>
</feature>
<feature type="region of interest" description="Disordered" evidence="2">
    <location>
        <begin position="82"/>
        <end position="147"/>
    </location>
</feature>
<keyword evidence="3" id="KW-1185">Reference proteome</keyword>
<dbReference type="PANTHER" id="PTHR14581:SF4">
    <property type="entry name" value="PROLINE-RICH PROTEIN 15"/>
    <property type="match status" value="1"/>
</dbReference>
<gene>
    <name evidence="4" type="primary">PRR15</name>
</gene>
<dbReference type="PANTHER" id="PTHR14581">
    <property type="match status" value="1"/>
</dbReference>
<feature type="compositionally biased region" description="Basic residues" evidence="2">
    <location>
        <begin position="395"/>
        <end position="412"/>
    </location>
</feature>
<feature type="compositionally biased region" description="Basic and acidic residues" evidence="2">
    <location>
        <begin position="328"/>
        <end position="337"/>
    </location>
</feature>
<dbReference type="Proteomes" id="UP000515208">
    <property type="component" value="Unplaced"/>
</dbReference>
<feature type="compositionally biased region" description="Pro residues" evidence="2">
    <location>
        <begin position="345"/>
        <end position="356"/>
    </location>
</feature>
<feature type="compositionally biased region" description="Basic and acidic residues" evidence="2">
    <location>
        <begin position="1"/>
        <end position="10"/>
    </location>
</feature>
<dbReference type="RefSeq" id="XP_010827758.1">
    <property type="nucleotide sequence ID" value="XM_010829456.1"/>
</dbReference>
<dbReference type="GeneID" id="104980684"/>
<reference evidence="4" key="1">
    <citation type="submission" date="2025-08" db="UniProtKB">
        <authorList>
            <consortium name="RefSeq"/>
        </authorList>
    </citation>
    <scope>IDENTIFICATION</scope>
    <source>
        <tissue evidence="4">Blood</tissue>
    </source>
</reference>
<proteinExistence type="inferred from homology"/>
<name>A0A6P3G7N5_BISBB</name>
<dbReference type="Pfam" id="PF15321">
    <property type="entry name" value="ATAD4"/>
    <property type="match status" value="1"/>
</dbReference>
<organism evidence="3 4">
    <name type="scientific">Bison bison bison</name>
    <name type="common">North American plains bison</name>
    <dbReference type="NCBI Taxonomy" id="43346"/>
    <lineage>
        <taxon>Eukaryota</taxon>
        <taxon>Metazoa</taxon>
        <taxon>Chordata</taxon>
        <taxon>Craniata</taxon>
        <taxon>Vertebrata</taxon>
        <taxon>Euteleostomi</taxon>
        <taxon>Mammalia</taxon>
        <taxon>Eutheria</taxon>
        <taxon>Laurasiatheria</taxon>
        <taxon>Artiodactyla</taxon>
        <taxon>Ruminantia</taxon>
        <taxon>Pecora</taxon>
        <taxon>Bovidae</taxon>
        <taxon>Bovinae</taxon>
        <taxon>Bison</taxon>
    </lineage>
</organism>
<dbReference type="CTD" id="222171"/>
<sequence>MHQKQHREPGRQANGDAEGRQHPGGSRGSGAAWQWRPHFLLFLLLPRNKSLLKLDRQRAGSLTSIPALGWILTPRVQWRSTDFQTREKESGSGAAHTEPFSNQTSQGWRHKEARPLQDRTEESRAPTSRLTQAHALPTLPGKKVRSHGVQSLPECALGESWGGAGAKVSQLSRGLGGLWRRRSGSLSPSGLGRRVSNHKHRRSFALQRRRIPGASRAWDGKEPSGNLEMSRGASESYSFVELVRCRPNTESAGTRLRPGALLPRVILDRVGQLWASFTMGQTDRTGPFPSAALLIQKPWHPPLGGPRARTTALSWKPGSAKTVSRPEGGAREAKNKEAAGGAQPPAQPAPGEPAPPVQDWTSSSRENQHPSLLGGAGEPHKLDKLGGEKSGNSRRNLKISRSGRFKEKRKVRATLLPEGVRSSEEAIFPGDPHDDKQ</sequence>
<comment type="similarity">
    <text evidence="1">Belongs to the PRR15 family.</text>
</comment>
<protein>
    <submittedName>
        <fullName evidence="4">Proline-rich protein 15</fullName>
    </submittedName>
</protein>
<evidence type="ECO:0000256" key="2">
    <source>
        <dbReference type="SAM" id="MobiDB-lite"/>
    </source>
</evidence>
<accession>A0A6P3G7N5</accession>
<dbReference type="AlphaFoldDB" id="A0A6P3G7N5"/>
<evidence type="ECO:0000256" key="1">
    <source>
        <dbReference type="ARBA" id="ARBA00010096"/>
    </source>
</evidence>
<dbReference type="OrthoDB" id="9924851at2759"/>
<dbReference type="KEGG" id="bbis:104980684"/>
<dbReference type="InterPro" id="IPR028237">
    <property type="entry name" value="PRR15"/>
</dbReference>
<evidence type="ECO:0000313" key="4">
    <source>
        <dbReference type="RefSeq" id="XP_010827758.1"/>
    </source>
</evidence>
<feature type="compositionally biased region" description="Basic and acidic residues" evidence="2">
    <location>
        <begin position="378"/>
        <end position="387"/>
    </location>
</feature>